<dbReference type="AlphaFoldDB" id="A0A7T4EHE3"/>
<proteinExistence type="predicted"/>
<dbReference type="GeneID" id="92760711"/>
<evidence type="ECO:0000313" key="1">
    <source>
        <dbReference type="EMBL" id="QQB47438.1"/>
    </source>
</evidence>
<name>A0A7T4EHE3_9CORY</name>
<protein>
    <submittedName>
        <fullName evidence="1">Uncharacterized protein</fullName>
    </submittedName>
</protein>
<evidence type="ECO:0000313" key="3">
    <source>
        <dbReference type="Proteomes" id="UP000596145"/>
    </source>
</evidence>
<gene>
    <name evidence="1" type="ORF">I6I10_06010</name>
    <name evidence="2" type="ORF">I6J21_09510</name>
</gene>
<sequence>MKDFVLIYNRISGALRLSEFDDPAEAVRVRLEREKEHRDDPNTEVVLITAESLDDIKKTHSRYFMDVADNFSLSGEYDLVGVEKA</sequence>
<dbReference type="OrthoDB" id="4418218at2"/>
<dbReference type="EMBL" id="CP069534">
    <property type="protein sequence ID" value="QRP70015.1"/>
    <property type="molecule type" value="Genomic_DNA"/>
</dbReference>
<accession>A0A7T4EHE3</accession>
<dbReference type="Proteomes" id="UP000617681">
    <property type="component" value="Chromosome"/>
</dbReference>
<dbReference type="RefSeq" id="WP_005395213.1">
    <property type="nucleotide sequence ID" value="NZ_CP066007.1"/>
</dbReference>
<reference evidence="1 3" key="1">
    <citation type="submission" date="2020-12" db="EMBL/GenBank/DDBJ databases">
        <title>FDA dAtabase for Regulatory Grade micrObial Sequences (FDA-ARGOS): Supporting development and validation of Infectious Disease Dx tests.</title>
        <authorList>
            <person name="Sproer C."/>
            <person name="Gronow S."/>
            <person name="Severitt S."/>
            <person name="Schroder I."/>
            <person name="Tallon L."/>
            <person name="Sadzewicz L."/>
            <person name="Zhao X."/>
            <person name="Boylan J."/>
            <person name="Ott S."/>
            <person name="Bowen H."/>
            <person name="Vavikolanu K."/>
            <person name="Mehta A."/>
            <person name="Aluvathingal J."/>
            <person name="Nadendla S."/>
            <person name="Lowell S."/>
            <person name="Myers T."/>
            <person name="Yan Y."/>
            <person name="Sichtig H."/>
        </authorList>
    </citation>
    <scope>NUCLEOTIDE SEQUENCE [LARGE SCALE GENOMIC DNA]</scope>
    <source>
        <strain evidence="1 3">FDAARGOS_1053</strain>
        <strain evidence="2">FDAARGOS_1191</strain>
    </source>
</reference>
<dbReference type="Proteomes" id="UP000596145">
    <property type="component" value="Chromosome"/>
</dbReference>
<evidence type="ECO:0000313" key="2">
    <source>
        <dbReference type="EMBL" id="QRP70015.1"/>
    </source>
</evidence>
<dbReference type="EMBL" id="CP066007">
    <property type="protein sequence ID" value="QQB47438.1"/>
    <property type="molecule type" value="Genomic_DNA"/>
</dbReference>
<organism evidence="1 3">
    <name type="scientific">Corynebacterium glucuronolyticum</name>
    <dbReference type="NCBI Taxonomy" id="39791"/>
    <lineage>
        <taxon>Bacteria</taxon>
        <taxon>Bacillati</taxon>
        <taxon>Actinomycetota</taxon>
        <taxon>Actinomycetes</taxon>
        <taxon>Mycobacteriales</taxon>
        <taxon>Corynebacteriaceae</taxon>
        <taxon>Corynebacterium</taxon>
    </lineage>
</organism>